<dbReference type="PANTHER" id="PTHR21666:SF289">
    <property type="entry name" value="L-ALA--D-GLU ENDOPEPTIDASE"/>
    <property type="match status" value="1"/>
</dbReference>
<feature type="domain" description="M23ase beta-sheet core" evidence="4">
    <location>
        <begin position="330"/>
        <end position="422"/>
    </location>
</feature>
<evidence type="ECO:0000313" key="6">
    <source>
        <dbReference type="Proteomes" id="UP001596023"/>
    </source>
</evidence>
<keyword evidence="1 3" id="KW-0732">Signal</keyword>
<dbReference type="RefSeq" id="WP_379994198.1">
    <property type="nucleotide sequence ID" value="NZ_JBHSGN010000040.1"/>
</dbReference>
<proteinExistence type="predicted"/>
<organism evidence="5 6">
    <name type="scientific">Dysgonomonas termitidis</name>
    <dbReference type="NCBI Taxonomy" id="1516126"/>
    <lineage>
        <taxon>Bacteria</taxon>
        <taxon>Pseudomonadati</taxon>
        <taxon>Bacteroidota</taxon>
        <taxon>Bacteroidia</taxon>
        <taxon>Bacteroidales</taxon>
        <taxon>Dysgonomonadaceae</taxon>
        <taxon>Dysgonomonas</taxon>
    </lineage>
</organism>
<dbReference type="Gene3D" id="2.70.70.10">
    <property type="entry name" value="Glucose Permease (Domain IIA)"/>
    <property type="match status" value="1"/>
</dbReference>
<dbReference type="InterPro" id="IPR050570">
    <property type="entry name" value="Cell_wall_metabolism_enzyme"/>
</dbReference>
<keyword evidence="6" id="KW-1185">Reference proteome</keyword>
<feature type="chain" id="PRO_5046006388" evidence="3">
    <location>
        <begin position="19"/>
        <end position="427"/>
    </location>
</feature>
<dbReference type="Pfam" id="PF01551">
    <property type="entry name" value="Peptidase_M23"/>
    <property type="match status" value="1"/>
</dbReference>
<name>A0ABV9KS20_9BACT</name>
<gene>
    <name evidence="5" type="ORF">ACFO6W_04625</name>
</gene>
<keyword evidence="5" id="KW-0378">Hydrolase</keyword>
<feature type="signal peptide" evidence="3">
    <location>
        <begin position="1"/>
        <end position="18"/>
    </location>
</feature>
<protein>
    <submittedName>
        <fullName evidence="5">Murein hydrolase activator EnvC family protein</fullName>
    </submittedName>
</protein>
<dbReference type="CDD" id="cd12797">
    <property type="entry name" value="M23_peptidase"/>
    <property type="match status" value="1"/>
</dbReference>
<dbReference type="InterPro" id="IPR011055">
    <property type="entry name" value="Dup_hybrid_motif"/>
</dbReference>
<comment type="caution">
    <text evidence="5">The sequence shown here is derived from an EMBL/GenBank/DDBJ whole genome shotgun (WGS) entry which is preliminary data.</text>
</comment>
<dbReference type="EMBL" id="JBHSGN010000040">
    <property type="protein sequence ID" value="MFC4672970.1"/>
    <property type="molecule type" value="Genomic_DNA"/>
</dbReference>
<reference evidence="6" key="1">
    <citation type="journal article" date="2019" name="Int. J. Syst. Evol. Microbiol.">
        <title>The Global Catalogue of Microorganisms (GCM) 10K type strain sequencing project: providing services to taxonomists for standard genome sequencing and annotation.</title>
        <authorList>
            <consortium name="The Broad Institute Genomics Platform"/>
            <consortium name="The Broad Institute Genome Sequencing Center for Infectious Disease"/>
            <person name="Wu L."/>
            <person name="Ma J."/>
        </authorList>
    </citation>
    <scope>NUCLEOTIDE SEQUENCE [LARGE SCALE GENOMIC DNA]</scope>
    <source>
        <strain evidence="6">CCUG 66188</strain>
    </source>
</reference>
<evidence type="ECO:0000256" key="3">
    <source>
        <dbReference type="SAM" id="SignalP"/>
    </source>
</evidence>
<dbReference type="Gene3D" id="6.10.250.3150">
    <property type="match status" value="1"/>
</dbReference>
<dbReference type="Proteomes" id="UP001596023">
    <property type="component" value="Unassembled WGS sequence"/>
</dbReference>
<evidence type="ECO:0000313" key="5">
    <source>
        <dbReference type="EMBL" id="MFC4672970.1"/>
    </source>
</evidence>
<sequence>MRVAAFLFILLISICSFAQNSKIKELEQQRKNALREISNTDKLLKETKRSTTTLLDRIQLISNQIFSRQKVLDLLGQEITGINVEEKRIESEIAILESELKDKQKNYSKAIDGMLQNRQSENKMLFVLSGKSLTESYRRLRYLRNYSEWRKEQASEIKDKSAKLKERKEALIKTRHEKTALLGQRTTEQENLKKEETNYQAEVSEAQKKQKDLQKILTQKRQQAEALDRQIAKLIAEEVARQEREAKRIAAEKARVEAAKTTSKKSGSATTTVTPPKEDAAKVVATPENIALSNNFASNRGRLPYPITGNYTITTRFGSHQHSRFVTTSSSGIDIQSQSGAEAKSVFNGEVTYVAAIPGYNTCIIVRHGNYYTFYGNIQSIYVKQGDKVKTGQSLGKVYTDADTGLSQLHFQLWQGINKLNPEPWLR</sequence>
<dbReference type="InterPro" id="IPR016047">
    <property type="entry name" value="M23ase_b-sheet_dom"/>
</dbReference>
<keyword evidence="2" id="KW-0175">Coiled coil</keyword>
<dbReference type="SUPFAM" id="SSF51261">
    <property type="entry name" value="Duplicated hybrid motif"/>
    <property type="match status" value="1"/>
</dbReference>
<evidence type="ECO:0000256" key="1">
    <source>
        <dbReference type="ARBA" id="ARBA00022729"/>
    </source>
</evidence>
<dbReference type="GO" id="GO:0016787">
    <property type="term" value="F:hydrolase activity"/>
    <property type="evidence" value="ECO:0007669"/>
    <property type="project" value="UniProtKB-KW"/>
</dbReference>
<dbReference type="PANTHER" id="PTHR21666">
    <property type="entry name" value="PEPTIDASE-RELATED"/>
    <property type="match status" value="1"/>
</dbReference>
<evidence type="ECO:0000256" key="2">
    <source>
        <dbReference type="SAM" id="Coils"/>
    </source>
</evidence>
<feature type="coiled-coil region" evidence="2">
    <location>
        <begin position="154"/>
        <end position="259"/>
    </location>
</feature>
<evidence type="ECO:0000259" key="4">
    <source>
        <dbReference type="Pfam" id="PF01551"/>
    </source>
</evidence>
<accession>A0ABV9KS20</accession>
<feature type="coiled-coil region" evidence="2">
    <location>
        <begin position="16"/>
        <end position="43"/>
    </location>
</feature>